<organism evidence="1 2">
    <name type="scientific">Anopheles albimanus</name>
    <name type="common">New world malaria mosquito</name>
    <dbReference type="NCBI Taxonomy" id="7167"/>
    <lineage>
        <taxon>Eukaryota</taxon>
        <taxon>Metazoa</taxon>
        <taxon>Ecdysozoa</taxon>
        <taxon>Arthropoda</taxon>
        <taxon>Hexapoda</taxon>
        <taxon>Insecta</taxon>
        <taxon>Pterygota</taxon>
        <taxon>Neoptera</taxon>
        <taxon>Endopterygota</taxon>
        <taxon>Diptera</taxon>
        <taxon>Nematocera</taxon>
        <taxon>Culicoidea</taxon>
        <taxon>Culicidae</taxon>
        <taxon>Anophelinae</taxon>
        <taxon>Anopheles</taxon>
    </lineage>
</organism>
<reference evidence="1" key="2">
    <citation type="submission" date="2022-08" db="UniProtKB">
        <authorList>
            <consortium name="EnsemblMetazoa"/>
        </authorList>
    </citation>
    <scope>IDENTIFICATION</scope>
    <source>
        <strain evidence="1">STECLA/ALBI9_A</strain>
    </source>
</reference>
<proteinExistence type="predicted"/>
<accession>A0A182F0U6</accession>
<dbReference type="VEuPathDB" id="VectorBase:AALB000069"/>
<evidence type="ECO:0000313" key="1">
    <source>
        <dbReference type="EnsemblMetazoa" id="AALB000069-PA"/>
    </source>
</evidence>
<name>A0A182F0U6_ANOAL</name>
<keyword evidence="2" id="KW-1185">Reference proteome</keyword>
<dbReference type="EnsemblMetazoa" id="AALB000069-RA">
    <property type="protein sequence ID" value="AALB000069-PA"/>
    <property type="gene ID" value="AALB000069"/>
</dbReference>
<dbReference type="AlphaFoldDB" id="A0A182F0U6"/>
<sequence>MKTVIAKAIAIASSTSASGSASTRLHRKRLFASTAVTAAAVVALLAGSSPGAGVPVEVAVETARWPGPRE</sequence>
<protein>
    <submittedName>
        <fullName evidence="1">Uncharacterized protein</fullName>
    </submittedName>
</protein>
<dbReference type="Proteomes" id="UP000069272">
    <property type="component" value="Chromosome 2L"/>
</dbReference>
<reference evidence="1 2" key="1">
    <citation type="journal article" date="2017" name="G3 (Bethesda)">
        <title>The Physical Genome Mapping of Anopheles albimanus Corrected Scaffold Misassemblies and Identified Interarm Rearrangements in Genus Anopheles.</title>
        <authorList>
            <person name="Artemov G.N."/>
            <person name="Peery A.N."/>
            <person name="Jiang X."/>
            <person name="Tu Z."/>
            <person name="Stegniy V.N."/>
            <person name="Sharakhova M.V."/>
            <person name="Sharakhov I.V."/>
        </authorList>
    </citation>
    <scope>NUCLEOTIDE SEQUENCE [LARGE SCALE GENOMIC DNA]</scope>
    <source>
        <strain evidence="1 2">ALBI9_A</strain>
    </source>
</reference>
<evidence type="ECO:0000313" key="2">
    <source>
        <dbReference type="Proteomes" id="UP000069272"/>
    </source>
</evidence>